<keyword evidence="2" id="KW-1185">Reference proteome</keyword>
<evidence type="ECO:0000313" key="1">
    <source>
        <dbReference type="EMBL" id="KAF5202793.1"/>
    </source>
</evidence>
<sequence>MDIVAEDRPTEMGGLGLRPLAMTLKAFRMKATWNILNADTLWASFMRAKYIKGKNLKTINLIASTSKSWRDSWFCIQELVELSTWEFGPGDLSVITENWRGSGSLIHVEGSMDYAHITLKEAALVQFNIPPFSQDLQKDLWEDFHLKKRHNSQDRRIWPFSSNGDFSIKSYITEVTESNGDLPSMMVSAEMMDVQPPSSTSRIERAHINLPGPPCRTDDDCEYLCGRNKKCAFDHCYCSPP</sequence>
<evidence type="ECO:0000313" key="2">
    <source>
        <dbReference type="Proteomes" id="UP000554482"/>
    </source>
</evidence>
<dbReference type="EMBL" id="JABWDY010007623">
    <property type="protein sequence ID" value="KAF5202793.1"/>
    <property type="molecule type" value="Genomic_DNA"/>
</dbReference>
<name>A0A7J6X0D1_THATH</name>
<gene>
    <name evidence="1" type="ORF">FRX31_007621</name>
</gene>
<proteinExistence type="predicted"/>
<organism evidence="1 2">
    <name type="scientific">Thalictrum thalictroides</name>
    <name type="common">Rue-anemone</name>
    <name type="synonym">Anemone thalictroides</name>
    <dbReference type="NCBI Taxonomy" id="46969"/>
    <lineage>
        <taxon>Eukaryota</taxon>
        <taxon>Viridiplantae</taxon>
        <taxon>Streptophyta</taxon>
        <taxon>Embryophyta</taxon>
        <taxon>Tracheophyta</taxon>
        <taxon>Spermatophyta</taxon>
        <taxon>Magnoliopsida</taxon>
        <taxon>Ranunculales</taxon>
        <taxon>Ranunculaceae</taxon>
        <taxon>Thalictroideae</taxon>
        <taxon>Thalictrum</taxon>
    </lineage>
</organism>
<comment type="caution">
    <text evidence="1">The sequence shown here is derived from an EMBL/GenBank/DDBJ whole genome shotgun (WGS) entry which is preliminary data.</text>
</comment>
<accession>A0A7J6X0D1</accession>
<protein>
    <submittedName>
        <fullName evidence="1">Uncharacterized protein</fullName>
    </submittedName>
</protein>
<dbReference type="Proteomes" id="UP000554482">
    <property type="component" value="Unassembled WGS sequence"/>
</dbReference>
<reference evidence="1 2" key="1">
    <citation type="submission" date="2020-06" db="EMBL/GenBank/DDBJ databases">
        <title>Transcriptomic and genomic resources for Thalictrum thalictroides and T. hernandezii: Facilitating candidate gene discovery in an emerging model plant lineage.</title>
        <authorList>
            <person name="Arias T."/>
            <person name="Riano-Pachon D.M."/>
            <person name="Di Stilio V.S."/>
        </authorList>
    </citation>
    <scope>NUCLEOTIDE SEQUENCE [LARGE SCALE GENOMIC DNA]</scope>
    <source>
        <strain evidence="2">cv. WT478/WT964</strain>
        <tissue evidence="1">Leaves</tissue>
    </source>
</reference>
<dbReference type="AlphaFoldDB" id="A0A7J6X0D1"/>